<dbReference type="GO" id="GO:0020037">
    <property type="term" value="F:heme binding"/>
    <property type="evidence" value="ECO:0007669"/>
    <property type="project" value="InterPro"/>
</dbReference>
<evidence type="ECO:0000256" key="12">
    <source>
        <dbReference type="ARBA" id="ARBA00023136"/>
    </source>
</evidence>
<comment type="cofactor">
    <cofactor evidence="1 13">
        <name>heme</name>
        <dbReference type="ChEBI" id="CHEBI:30413"/>
    </cofactor>
</comment>
<evidence type="ECO:0000256" key="10">
    <source>
        <dbReference type="ARBA" id="ARBA00023004"/>
    </source>
</evidence>
<dbReference type="Gene3D" id="1.10.630.10">
    <property type="entry name" value="Cytochrome P450"/>
    <property type="match status" value="1"/>
</dbReference>
<dbReference type="InterPro" id="IPR001128">
    <property type="entry name" value="Cyt_P450"/>
</dbReference>
<evidence type="ECO:0000313" key="14">
    <source>
        <dbReference type="EMBL" id="TEB32626.1"/>
    </source>
</evidence>
<keyword evidence="15" id="KW-1185">Reference proteome</keyword>
<evidence type="ECO:0000256" key="1">
    <source>
        <dbReference type="ARBA" id="ARBA00001971"/>
    </source>
</evidence>
<evidence type="ECO:0000256" key="4">
    <source>
        <dbReference type="ARBA" id="ARBA00010617"/>
    </source>
</evidence>
<dbReference type="GO" id="GO:0016020">
    <property type="term" value="C:membrane"/>
    <property type="evidence" value="ECO:0007669"/>
    <property type="project" value="UniProtKB-SubCell"/>
</dbReference>
<sequence>MNPPTPVQVVAGVAIAWGTWKVLGLFFRKDPLHNIPGPPSDSWAKGNFKALLHSRAWSLHKEIAEQHGGVLKIHGFLGERLLYVFDPKALQHIVVKEQNVYEEADQFIMIVFGEGLLSTMGEQHRKQRKMLNPVFSIAHMREMIPIFYDVVHRLGDSFQAKVQNGPATIEVLNWMTRTALELIGQSGLGYSFDPLTENGKEHRFSVSAKLLVAVVDFLSLFWTDLRRYRDIVDVIAETSEEILAEKKAALRQGDETLKAQVGRGKDIMSILLKANMSASESDKLSDSELLGQMSSLTFAAMDTTSNALSRIFTLDDRLRKEISEALDDRGQLSYDDLINLPYLDAICRETMRLYPPVPLLIRACQQDSMLPVSRPVVGVDGKEMDEVFVPQGTKIFISTLASNRNAELWGPDAYEWKPDRWLLPLPDAVVNAKIPGVYSHLMTFLGGSRACIGFKFSQLEMKVVLVELISRFKFELGEHKNIYWQMGGIATPIIDENSTLDPQLPLKVTSLKDIKI</sequence>
<dbReference type="InterPro" id="IPR036396">
    <property type="entry name" value="Cyt_P450_sf"/>
</dbReference>
<keyword evidence="12" id="KW-0472">Membrane</keyword>
<keyword evidence="6" id="KW-0812">Transmembrane</keyword>
<dbReference type="InterPro" id="IPR002403">
    <property type="entry name" value="Cyt_P450_E_grp-IV"/>
</dbReference>
<dbReference type="PANTHER" id="PTHR24305">
    <property type="entry name" value="CYTOCHROME P450"/>
    <property type="match status" value="1"/>
</dbReference>
<dbReference type="PANTHER" id="PTHR24305:SF166">
    <property type="entry name" value="CYTOCHROME P450 12A4, MITOCHONDRIAL-RELATED"/>
    <property type="match status" value="1"/>
</dbReference>
<dbReference type="SUPFAM" id="SSF48264">
    <property type="entry name" value="Cytochrome P450"/>
    <property type="match status" value="1"/>
</dbReference>
<dbReference type="InterPro" id="IPR050121">
    <property type="entry name" value="Cytochrome_P450_monoxygenase"/>
</dbReference>
<comment type="similarity">
    <text evidence="4">Belongs to the cytochrome P450 family.</text>
</comment>
<keyword evidence="5 13" id="KW-0349">Heme</keyword>
<keyword evidence="9" id="KW-0560">Oxidoreductase</keyword>
<protein>
    <submittedName>
        <fullName evidence="14">Cytochrome P450</fullName>
    </submittedName>
</protein>
<evidence type="ECO:0000256" key="8">
    <source>
        <dbReference type="ARBA" id="ARBA00022989"/>
    </source>
</evidence>
<evidence type="ECO:0000256" key="7">
    <source>
        <dbReference type="ARBA" id="ARBA00022723"/>
    </source>
</evidence>
<keyword evidence="7 13" id="KW-0479">Metal-binding</keyword>
<dbReference type="GO" id="GO:0004497">
    <property type="term" value="F:monooxygenase activity"/>
    <property type="evidence" value="ECO:0007669"/>
    <property type="project" value="UniProtKB-KW"/>
</dbReference>
<evidence type="ECO:0000256" key="2">
    <source>
        <dbReference type="ARBA" id="ARBA00004370"/>
    </source>
</evidence>
<evidence type="ECO:0000256" key="13">
    <source>
        <dbReference type="PIRSR" id="PIRSR602403-1"/>
    </source>
</evidence>
<evidence type="ECO:0000256" key="3">
    <source>
        <dbReference type="ARBA" id="ARBA00004721"/>
    </source>
</evidence>
<dbReference type="OrthoDB" id="1470350at2759"/>
<keyword evidence="8" id="KW-1133">Transmembrane helix</keyword>
<accession>A0A4Y7TEM4</accession>
<gene>
    <name evidence="14" type="ORF">FA13DRAFT_1754323</name>
</gene>
<proteinExistence type="inferred from homology"/>
<dbReference type="AlphaFoldDB" id="A0A4Y7TEM4"/>
<evidence type="ECO:0000256" key="5">
    <source>
        <dbReference type="ARBA" id="ARBA00022617"/>
    </source>
</evidence>
<dbReference type="GO" id="GO:0016705">
    <property type="term" value="F:oxidoreductase activity, acting on paired donors, with incorporation or reduction of molecular oxygen"/>
    <property type="evidence" value="ECO:0007669"/>
    <property type="project" value="InterPro"/>
</dbReference>
<dbReference type="Proteomes" id="UP000298030">
    <property type="component" value="Unassembled WGS sequence"/>
</dbReference>
<keyword evidence="11" id="KW-0503">Monooxygenase</keyword>
<dbReference type="PRINTS" id="PR00465">
    <property type="entry name" value="EP450IV"/>
</dbReference>
<feature type="binding site" description="axial binding residue" evidence="13">
    <location>
        <position position="451"/>
    </location>
    <ligand>
        <name>heme</name>
        <dbReference type="ChEBI" id="CHEBI:30413"/>
    </ligand>
    <ligandPart>
        <name>Fe</name>
        <dbReference type="ChEBI" id="CHEBI:18248"/>
    </ligandPart>
</feature>
<comment type="pathway">
    <text evidence="3">Secondary metabolite biosynthesis; terpenoid biosynthesis.</text>
</comment>
<dbReference type="CDD" id="cd11069">
    <property type="entry name" value="CYP_FUM15-like"/>
    <property type="match status" value="1"/>
</dbReference>
<organism evidence="14 15">
    <name type="scientific">Coprinellus micaceus</name>
    <name type="common">Glistening ink-cap mushroom</name>
    <name type="synonym">Coprinus micaceus</name>
    <dbReference type="NCBI Taxonomy" id="71717"/>
    <lineage>
        <taxon>Eukaryota</taxon>
        <taxon>Fungi</taxon>
        <taxon>Dikarya</taxon>
        <taxon>Basidiomycota</taxon>
        <taxon>Agaricomycotina</taxon>
        <taxon>Agaricomycetes</taxon>
        <taxon>Agaricomycetidae</taxon>
        <taxon>Agaricales</taxon>
        <taxon>Agaricineae</taxon>
        <taxon>Psathyrellaceae</taxon>
        <taxon>Coprinellus</taxon>
    </lineage>
</organism>
<dbReference type="STRING" id="71717.A0A4Y7TEM4"/>
<dbReference type="EMBL" id="QPFP01000014">
    <property type="protein sequence ID" value="TEB32626.1"/>
    <property type="molecule type" value="Genomic_DNA"/>
</dbReference>
<evidence type="ECO:0000256" key="6">
    <source>
        <dbReference type="ARBA" id="ARBA00022692"/>
    </source>
</evidence>
<dbReference type="PRINTS" id="PR00385">
    <property type="entry name" value="P450"/>
</dbReference>
<evidence type="ECO:0000313" key="15">
    <source>
        <dbReference type="Proteomes" id="UP000298030"/>
    </source>
</evidence>
<comment type="subcellular location">
    <subcellularLocation>
        <location evidence="2">Membrane</location>
    </subcellularLocation>
</comment>
<keyword evidence="10 13" id="KW-0408">Iron</keyword>
<dbReference type="GO" id="GO:0005506">
    <property type="term" value="F:iron ion binding"/>
    <property type="evidence" value="ECO:0007669"/>
    <property type="project" value="InterPro"/>
</dbReference>
<reference evidence="14 15" key="1">
    <citation type="journal article" date="2019" name="Nat. Ecol. Evol.">
        <title>Megaphylogeny resolves global patterns of mushroom evolution.</title>
        <authorList>
            <person name="Varga T."/>
            <person name="Krizsan K."/>
            <person name="Foldi C."/>
            <person name="Dima B."/>
            <person name="Sanchez-Garcia M."/>
            <person name="Sanchez-Ramirez S."/>
            <person name="Szollosi G.J."/>
            <person name="Szarkandi J.G."/>
            <person name="Papp V."/>
            <person name="Albert L."/>
            <person name="Andreopoulos W."/>
            <person name="Angelini C."/>
            <person name="Antonin V."/>
            <person name="Barry K.W."/>
            <person name="Bougher N.L."/>
            <person name="Buchanan P."/>
            <person name="Buyck B."/>
            <person name="Bense V."/>
            <person name="Catcheside P."/>
            <person name="Chovatia M."/>
            <person name="Cooper J."/>
            <person name="Damon W."/>
            <person name="Desjardin D."/>
            <person name="Finy P."/>
            <person name="Geml J."/>
            <person name="Haridas S."/>
            <person name="Hughes K."/>
            <person name="Justo A."/>
            <person name="Karasinski D."/>
            <person name="Kautmanova I."/>
            <person name="Kiss B."/>
            <person name="Kocsube S."/>
            <person name="Kotiranta H."/>
            <person name="LaButti K.M."/>
            <person name="Lechner B.E."/>
            <person name="Liimatainen K."/>
            <person name="Lipzen A."/>
            <person name="Lukacs Z."/>
            <person name="Mihaltcheva S."/>
            <person name="Morgado L.N."/>
            <person name="Niskanen T."/>
            <person name="Noordeloos M.E."/>
            <person name="Ohm R.A."/>
            <person name="Ortiz-Santana B."/>
            <person name="Ovrebo C."/>
            <person name="Racz N."/>
            <person name="Riley R."/>
            <person name="Savchenko A."/>
            <person name="Shiryaev A."/>
            <person name="Soop K."/>
            <person name="Spirin V."/>
            <person name="Szebenyi C."/>
            <person name="Tomsovsky M."/>
            <person name="Tulloss R.E."/>
            <person name="Uehling J."/>
            <person name="Grigoriev I.V."/>
            <person name="Vagvolgyi C."/>
            <person name="Papp T."/>
            <person name="Martin F.M."/>
            <person name="Miettinen O."/>
            <person name="Hibbett D.S."/>
            <person name="Nagy L.G."/>
        </authorList>
    </citation>
    <scope>NUCLEOTIDE SEQUENCE [LARGE SCALE GENOMIC DNA]</scope>
    <source>
        <strain evidence="14 15">FP101781</strain>
    </source>
</reference>
<dbReference type="Pfam" id="PF00067">
    <property type="entry name" value="p450"/>
    <property type="match status" value="1"/>
</dbReference>
<comment type="caution">
    <text evidence="14">The sequence shown here is derived from an EMBL/GenBank/DDBJ whole genome shotgun (WGS) entry which is preliminary data.</text>
</comment>
<evidence type="ECO:0000256" key="11">
    <source>
        <dbReference type="ARBA" id="ARBA00023033"/>
    </source>
</evidence>
<evidence type="ECO:0000256" key="9">
    <source>
        <dbReference type="ARBA" id="ARBA00023002"/>
    </source>
</evidence>
<name>A0A4Y7TEM4_COPMI</name>